<evidence type="ECO:0000313" key="1">
    <source>
        <dbReference type="EMBL" id="GAG81281.1"/>
    </source>
</evidence>
<accession>X1CAA2</accession>
<dbReference type="AlphaFoldDB" id="X1CAA2"/>
<organism evidence="1">
    <name type="scientific">marine sediment metagenome</name>
    <dbReference type="NCBI Taxonomy" id="412755"/>
    <lineage>
        <taxon>unclassified sequences</taxon>
        <taxon>metagenomes</taxon>
        <taxon>ecological metagenomes</taxon>
    </lineage>
</organism>
<gene>
    <name evidence="1" type="ORF">S01H4_23883</name>
</gene>
<proteinExistence type="predicted"/>
<name>X1CAA2_9ZZZZ</name>
<comment type="caution">
    <text evidence="1">The sequence shown here is derived from an EMBL/GenBank/DDBJ whole genome shotgun (WGS) entry which is preliminary data.</text>
</comment>
<reference evidence="1" key="1">
    <citation type="journal article" date="2014" name="Front. Microbiol.">
        <title>High frequency of phylogenetically diverse reductive dehalogenase-homologous genes in deep subseafloor sedimentary metagenomes.</title>
        <authorList>
            <person name="Kawai M."/>
            <person name="Futagami T."/>
            <person name="Toyoda A."/>
            <person name="Takaki Y."/>
            <person name="Nishi S."/>
            <person name="Hori S."/>
            <person name="Arai W."/>
            <person name="Tsubouchi T."/>
            <person name="Morono Y."/>
            <person name="Uchiyama I."/>
            <person name="Ito T."/>
            <person name="Fujiyama A."/>
            <person name="Inagaki F."/>
            <person name="Takami H."/>
        </authorList>
    </citation>
    <scope>NUCLEOTIDE SEQUENCE</scope>
    <source>
        <strain evidence="1">Expedition CK06-06</strain>
    </source>
</reference>
<protein>
    <submittedName>
        <fullName evidence="1">Uncharacterized protein</fullName>
    </submittedName>
</protein>
<sequence length="67" mass="7926">MKVVVGVDRLTIEPETDSDRVLLFYWREREGQKVSVEWDEFSDVVGGHIKNFMCLYVNFDLITEENK</sequence>
<dbReference type="EMBL" id="BART01011140">
    <property type="protein sequence ID" value="GAG81281.1"/>
    <property type="molecule type" value="Genomic_DNA"/>
</dbReference>